<keyword evidence="3" id="KW-1185">Reference proteome</keyword>
<comment type="caution">
    <text evidence="2">The sequence shown here is derived from an EMBL/GenBank/DDBJ whole genome shotgun (WGS) entry which is preliminary data.</text>
</comment>
<dbReference type="Gene3D" id="3.40.50.150">
    <property type="entry name" value="Vaccinia Virus protein VP39"/>
    <property type="match status" value="1"/>
</dbReference>
<dbReference type="Pfam" id="PF13524">
    <property type="entry name" value="Glyco_trans_1_2"/>
    <property type="match status" value="1"/>
</dbReference>
<dbReference type="SUPFAM" id="SSF53335">
    <property type="entry name" value="S-adenosyl-L-methionine-dependent methyltransferases"/>
    <property type="match status" value="1"/>
</dbReference>
<dbReference type="GO" id="GO:0032259">
    <property type="term" value="P:methylation"/>
    <property type="evidence" value="ECO:0007669"/>
    <property type="project" value="UniProtKB-KW"/>
</dbReference>
<dbReference type="Gene3D" id="3.40.50.2000">
    <property type="entry name" value="Glycogen Phosphorylase B"/>
    <property type="match status" value="1"/>
</dbReference>
<dbReference type="SUPFAM" id="SSF53756">
    <property type="entry name" value="UDP-Glycosyltransferase/glycogen phosphorylase"/>
    <property type="match status" value="1"/>
</dbReference>
<dbReference type="InterPro" id="IPR029063">
    <property type="entry name" value="SAM-dependent_MTases_sf"/>
</dbReference>
<gene>
    <name evidence="2" type="ORF">C8N32_1374</name>
</gene>
<dbReference type="AlphaFoldDB" id="A0A2T5BL40"/>
<dbReference type="OrthoDB" id="799111at2"/>
<name>A0A2T5BL40_9RHOB</name>
<sequence length="538" mass="60168">MDQLSDKPKLRRATGQHYLEFLADMHQSLKPEWYLEVGTRSGVSLALSSARSVAVDPQFAITEEIVGKKPQLHLFQQTSDEFFESGELERLSVGFDLAFLDGMHLYEFLLRDFMNAERYMASGGHIVLHDCLPWKASMTGRDWRRAIGKAWTGDCWKLVPILQRYRQDLKVEIYDAATTGLVVVSNLAPGNTVLKERYEEIVAEYDEVDTLEEIVGGFDVIPTLRSPWNPRIIRKADVPSFAIQLPVPRPGVQRNWGDYHFGVGLAKALEKKGYRARVQTRKFWMQEEDPAEVDIVLRGRAQYARRPGHATLYWVISGGDNVHSGELEQADHVFAGGEPLRDALVMQFDSDHVSLLPQAFDAERMGPPAPDAERAGICFVGIARGGMRPIVGYALDAGIAPEIWGAGWRETPAAAYVKGDRVENEVLGDIYSRAEIVLNDHTPAMARSGLLSNRVFDALACGTPVISDPIPWMPEEFRPFVETVGSAEEFSLAVARIRAEDSARRAARAAFARKMRETHSFDARADRVIEKARELVCG</sequence>
<evidence type="ECO:0000259" key="1">
    <source>
        <dbReference type="Pfam" id="PF13524"/>
    </source>
</evidence>
<dbReference type="Proteomes" id="UP000243859">
    <property type="component" value="Unassembled WGS sequence"/>
</dbReference>
<protein>
    <submittedName>
        <fullName evidence="2">Methyltransferase family protein</fullName>
    </submittedName>
</protein>
<evidence type="ECO:0000313" key="2">
    <source>
        <dbReference type="EMBL" id="PTM99698.1"/>
    </source>
</evidence>
<keyword evidence="2" id="KW-0489">Methyltransferase</keyword>
<keyword evidence="2" id="KW-0808">Transferase</keyword>
<proteinExistence type="predicted"/>
<accession>A0A2T5BL40</accession>
<dbReference type="EMBL" id="QAAA01000037">
    <property type="protein sequence ID" value="PTM99698.1"/>
    <property type="molecule type" value="Genomic_DNA"/>
</dbReference>
<reference evidence="2 3" key="1">
    <citation type="submission" date="2018-04" db="EMBL/GenBank/DDBJ databases">
        <title>Genomic Encyclopedia of Archaeal and Bacterial Type Strains, Phase II (KMG-II): from individual species to whole genera.</title>
        <authorList>
            <person name="Goeker M."/>
        </authorList>
    </citation>
    <scope>NUCLEOTIDE SEQUENCE [LARGE SCALE GENOMIC DNA]</scope>
    <source>
        <strain evidence="2 3">DSM 18064</strain>
    </source>
</reference>
<dbReference type="Pfam" id="PF13578">
    <property type="entry name" value="Methyltransf_24"/>
    <property type="match status" value="1"/>
</dbReference>
<feature type="domain" description="Spore protein YkvP/CgeB glycosyl transferase-like" evidence="1">
    <location>
        <begin position="399"/>
        <end position="529"/>
    </location>
</feature>
<organism evidence="2 3">
    <name type="scientific">Rhodovulum imhoffii</name>
    <dbReference type="NCBI Taxonomy" id="365340"/>
    <lineage>
        <taxon>Bacteria</taxon>
        <taxon>Pseudomonadati</taxon>
        <taxon>Pseudomonadota</taxon>
        <taxon>Alphaproteobacteria</taxon>
        <taxon>Rhodobacterales</taxon>
        <taxon>Paracoccaceae</taxon>
        <taxon>Rhodovulum</taxon>
    </lineage>
</organism>
<dbReference type="InterPro" id="IPR055259">
    <property type="entry name" value="YkvP/CgeB_Glyco_trans-like"/>
</dbReference>
<evidence type="ECO:0000313" key="3">
    <source>
        <dbReference type="Proteomes" id="UP000243859"/>
    </source>
</evidence>
<dbReference type="GO" id="GO:0008168">
    <property type="term" value="F:methyltransferase activity"/>
    <property type="evidence" value="ECO:0007669"/>
    <property type="project" value="UniProtKB-KW"/>
</dbReference>
<dbReference type="RefSeq" id="WP_107893686.1">
    <property type="nucleotide sequence ID" value="NZ_QAAA01000037.1"/>
</dbReference>